<evidence type="ECO:0000313" key="2">
    <source>
        <dbReference type="Proteomes" id="UP001187192"/>
    </source>
</evidence>
<dbReference type="EMBL" id="BTGU01000069">
    <property type="protein sequence ID" value="GMN57303.1"/>
    <property type="molecule type" value="Genomic_DNA"/>
</dbReference>
<dbReference type="Proteomes" id="UP001187192">
    <property type="component" value="Unassembled WGS sequence"/>
</dbReference>
<gene>
    <name evidence="1" type="ORF">TIFTF001_026402</name>
</gene>
<reference evidence="1" key="1">
    <citation type="submission" date="2023-07" db="EMBL/GenBank/DDBJ databases">
        <title>draft genome sequence of fig (Ficus carica).</title>
        <authorList>
            <person name="Takahashi T."/>
            <person name="Nishimura K."/>
        </authorList>
    </citation>
    <scope>NUCLEOTIDE SEQUENCE</scope>
</reference>
<proteinExistence type="predicted"/>
<evidence type="ECO:0000313" key="1">
    <source>
        <dbReference type="EMBL" id="GMN57303.1"/>
    </source>
</evidence>
<sequence length="88" mass="9615">MCPSYHRNASHDCKAVCPQGNKYMNVEIRYIAPNLEPEGSSRWFNIKEVGSLEEKVVDMSVAEGLKLLQASLQSTTVLTAVFLGNAGA</sequence>
<name>A0AA88ITC1_FICCA</name>
<dbReference type="AlphaFoldDB" id="A0AA88ITC1"/>
<keyword evidence="2" id="KW-1185">Reference proteome</keyword>
<comment type="caution">
    <text evidence="1">The sequence shown here is derived from an EMBL/GenBank/DDBJ whole genome shotgun (WGS) entry which is preliminary data.</text>
</comment>
<accession>A0AA88ITC1</accession>
<protein>
    <submittedName>
        <fullName evidence="1">Uncharacterized protein</fullName>
    </submittedName>
</protein>
<organism evidence="1 2">
    <name type="scientific">Ficus carica</name>
    <name type="common">Common fig</name>
    <dbReference type="NCBI Taxonomy" id="3494"/>
    <lineage>
        <taxon>Eukaryota</taxon>
        <taxon>Viridiplantae</taxon>
        <taxon>Streptophyta</taxon>
        <taxon>Embryophyta</taxon>
        <taxon>Tracheophyta</taxon>
        <taxon>Spermatophyta</taxon>
        <taxon>Magnoliopsida</taxon>
        <taxon>eudicotyledons</taxon>
        <taxon>Gunneridae</taxon>
        <taxon>Pentapetalae</taxon>
        <taxon>rosids</taxon>
        <taxon>fabids</taxon>
        <taxon>Rosales</taxon>
        <taxon>Moraceae</taxon>
        <taxon>Ficeae</taxon>
        <taxon>Ficus</taxon>
    </lineage>
</organism>